<dbReference type="InterPro" id="IPR007627">
    <property type="entry name" value="RNA_pol_sigma70_r2"/>
</dbReference>
<feature type="domain" description="RNA polymerase sigma-70 region 2" evidence="1">
    <location>
        <begin position="35"/>
        <end position="69"/>
    </location>
</feature>
<gene>
    <name evidence="2" type="ORF">E1963_05935</name>
</gene>
<dbReference type="SUPFAM" id="SSF88946">
    <property type="entry name" value="Sigma2 domain of RNA polymerase sigma factors"/>
    <property type="match status" value="1"/>
</dbReference>
<keyword evidence="3" id="KW-1185">Reference proteome</keyword>
<proteinExistence type="predicted"/>
<evidence type="ECO:0000313" key="3">
    <source>
        <dbReference type="Proteomes" id="UP000295710"/>
    </source>
</evidence>
<dbReference type="AlphaFoldDB" id="A0A4R4FF55"/>
<protein>
    <recommendedName>
        <fullName evidence="1">RNA polymerase sigma-70 region 2 domain-containing protein</fullName>
    </recommendedName>
</protein>
<organism evidence="2 3">
    <name type="scientific">Extibacter muris</name>
    <dbReference type="NCBI Taxonomy" id="1796622"/>
    <lineage>
        <taxon>Bacteria</taxon>
        <taxon>Bacillati</taxon>
        <taxon>Bacillota</taxon>
        <taxon>Clostridia</taxon>
        <taxon>Lachnospirales</taxon>
        <taxon>Lachnospiraceae</taxon>
        <taxon>Extibacter</taxon>
    </lineage>
</organism>
<comment type="caution">
    <text evidence="2">The sequence shown here is derived from an EMBL/GenBank/DDBJ whole genome shotgun (WGS) entry which is preliminary data.</text>
</comment>
<accession>A0A4R4FF55</accession>
<name>A0A4R4FF55_9FIRM</name>
<reference evidence="2 3" key="1">
    <citation type="journal article" date="2016" name="Nat. Microbiol.">
        <title>The Mouse Intestinal Bacterial Collection (miBC) provides host-specific insight into cultured diversity and functional potential of the gut microbiota.</title>
        <authorList>
            <person name="Lagkouvardos I."/>
            <person name="Pukall R."/>
            <person name="Abt B."/>
            <person name="Foesel B.U."/>
            <person name="Meier-Kolthoff J.P."/>
            <person name="Kumar N."/>
            <person name="Bresciani A."/>
            <person name="Martinez I."/>
            <person name="Just S."/>
            <person name="Ziegler C."/>
            <person name="Brugiroux S."/>
            <person name="Garzetti D."/>
            <person name="Wenning M."/>
            <person name="Bui T.P."/>
            <person name="Wang J."/>
            <person name="Hugenholtz F."/>
            <person name="Plugge C.M."/>
            <person name="Peterson D.A."/>
            <person name="Hornef M.W."/>
            <person name="Baines J.F."/>
            <person name="Smidt H."/>
            <person name="Walter J."/>
            <person name="Kristiansen K."/>
            <person name="Nielsen H.B."/>
            <person name="Haller D."/>
            <person name="Overmann J."/>
            <person name="Stecher B."/>
            <person name="Clavel T."/>
        </authorList>
    </citation>
    <scope>NUCLEOTIDE SEQUENCE [LARGE SCALE GENOMIC DNA]</scope>
    <source>
        <strain evidence="2 3">DSM 28560</strain>
    </source>
</reference>
<dbReference type="Proteomes" id="UP000295710">
    <property type="component" value="Unassembled WGS sequence"/>
</dbReference>
<evidence type="ECO:0000313" key="2">
    <source>
        <dbReference type="EMBL" id="TDA22302.1"/>
    </source>
</evidence>
<evidence type="ECO:0000259" key="1">
    <source>
        <dbReference type="Pfam" id="PF04542"/>
    </source>
</evidence>
<dbReference type="GO" id="GO:0003700">
    <property type="term" value="F:DNA-binding transcription factor activity"/>
    <property type="evidence" value="ECO:0007669"/>
    <property type="project" value="InterPro"/>
</dbReference>
<dbReference type="InterPro" id="IPR013325">
    <property type="entry name" value="RNA_pol_sigma_r2"/>
</dbReference>
<dbReference type="Pfam" id="PF04542">
    <property type="entry name" value="Sigma70_r2"/>
    <property type="match status" value="1"/>
</dbReference>
<dbReference type="GO" id="GO:0006352">
    <property type="term" value="P:DNA-templated transcription initiation"/>
    <property type="evidence" value="ECO:0007669"/>
    <property type="project" value="InterPro"/>
</dbReference>
<dbReference type="Gene3D" id="1.10.1740.10">
    <property type="match status" value="1"/>
</dbReference>
<dbReference type="EMBL" id="SMMX01000004">
    <property type="protein sequence ID" value="TDA22302.1"/>
    <property type="molecule type" value="Genomic_DNA"/>
</dbReference>
<sequence>MVMSSCTCLKKRTVRSITWNGSGMTERRYSAKRWTNDRTQETFLRLIRFYDTYEDKRKFKAWLFRIARLCAVSPATSAVMGEKHTIVNAKRKEGLIFRCHV</sequence>